<feature type="region of interest" description="Disordered" evidence="1">
    <location>
        <begin position="526"/>
        <end position="591"/>
    </location>
</feature>
<dbReference type="InterPro" id="IPR009057">
    <property type="entry name" value="Homeodomain-like_sf"/>
</dbReference>
<evidence type="ECO:0000259" key="3">
    <source>
        <dbReference type="PROSITE" id="PS51294"/>
    </source>
</evidence>
<feature type="compositionally biased region" description="Gly residues" evidence="1">
    <location>
        <begin position="397"/>
        <end position="409"/>
    </location>
</feature>
<feature type="region of interest" description="Disordered" evidence="1">
    <location>
        <begin position="72"/>
        <end position="203"/>
    </location>
</feature>
<name>A0A2P6TX72_CHLSO</name>
<dbReference type="CDD" id="cd00167">
    <property type="entry name" value="SANT"/>
    <property type="match status" value="1"/>
</dbReference>
<dbReference type="Pfam" id="PF13921">
    <property type="entry name" value="Myb_DNA-bind_6"/>
    <property type="match status" value="1"/>
</dbReference>
<feature type="domain" description="Myb-like" evidence="2">
    <location>
        <begin position="340"/>
        <end position="446"/>
    </location>
</feature>
<dbReference type="SUPFAM" id="SSF46689">
    <property type="entry name" value="Homeodomain-like"/>
    <property type="match status" value="2"/>
</dbReference>
<comment type="caution">
    <text evidence="4">The sequence shown here is derived from an EMBL/GenBank/DDBJ whole genome shotgun (WGS) entry which is preliminary data.</text>
</comment>
<dbReference type="PROSITE" id="PS50090">
    <property type="entry name" value="MYB_LIKE"/>
    <property type="match status" value="3"/>
</dbReference>
<reference evidence="4 5" key="1">
    <citation type="journal article" date="2018" name="Plant J.">
        <title>Genome sequences of Chlorella sorokiniana UTEX 1602 and Micractinium conductrix SAG 241.80: implications to maltose excretion by a green alga.</title>
        <authorList>
            <person name="Arriola M.B."/>
            <person name="Velmurugan N."/>
            <person name="Zhang Y."/>
            <person name="Plunkett M.H."/>
            <person name="Hondzo H."/>
            <person name="Barney B.M."/>
        </authorList>
    </citation>
    <scope>NUCLEOTIDE SEQUENCE [LARGE SCALE GENOMIC DNA]</scope>
    <source>
        <strain evidence="5">UTEX 1602</strain>
    </source>
</reference>
<dbReference type="Proteomes" id="UP000239899">
    <property type="component" value="Unassembled WGS sequence"/>
</dbReference>
<feature type="compositionally biased region" description="Basic residues" evidence="1">
    <location>
        <begin position="580"/>
        <end position="591"/>
    </location>
</feature>
<dbReference type="PANTHER" id="PTHR47430:SF4">
    <property type="entry name" value="GB|AAC33480.1"/>
    <property type="match status" value="1"/>
</dbReference>
<gene>
    <name evidence="4" type="ORF">C2E21_2770</name>
</gene>
<feature type="domain" description="Myb-like" evidence="2">
    <location>
        <begin position="448"/>
        <end position="501"/>
    </location>
</feature>
<feature type="compositionally biased region" description="Low complexity" evidence="1">
    <location>
        <begin position="129"/>
        <end position="144"/>
    </location>
</feature>
<organism evidence="4 5">
    <name type="scientific">Chlorella sorokiniana</name>
    <name type="common">Freshwater green alga</name>
    <dbReference type="NCBI Taxonomy" id="3076"/>
    <lineage>
        <taxon>Eukaryota</taxon>
        <taxon>Viridiplantae</taxon>
        <taxon>Chlorophyta</taxon>
        <taxon>core chlorophytes</taxon>
        <taxon>Trebouxiophyceae</taxon>
        <taxon>Chlorellales</taxon>
        <taxon>Chlorellaceae</taxon>
        <taxon>Chlorella clade</taxon>
        <taxon>Chlorella</taxon>
    </lineage>
</organism>
<evidence type="ECO:0000313" key="5">
    <source>
        <dbReference type="Proteomes" id="UP000239899"/>
    </source>
</evidence>
<dbReference type="PANTHER" id="PTHR47430">
    <property type="entry name" value="GB|AAC33480.1"/>
    <property type="match status" value="1"/>
</dbReference>
<evidence type="ECO:0000256" key="1">
    <source>
        <dbReference type="SAM" id="MobiDB-lite"/>
    </source>
</evidence>
<dbReference type="SMART" id="SM00717">
    <property type="entry name" value="SANT"/>
    <property type="match status" value="4"/>
</dbReference>
<dbReference type="Gene3D" id="1.10.10.60">
    <property type="entry name" value="Homeodomain-like"/>
    <property type="match status" value="2"/>
</dbReference>
<dbReference type="InterPro" id="IPR001005">
    <property type="entry name" value="SANT/Myb"/>
</dbReference>
<evidence type="ECO:0000259" key="2">
    <source>
        <dbReference type="PROSITE" id="PS50090"/>
    </source>
</evidence>
<evidence type="ECO:0000313" key="4">
    <source>
        <dbReference type="EMBL" id="PRW58651.1"/>
    </source>
</evidence>
<accession>A0A2P6TX72</accession>
<dbReference type="EMBL" id="LHPG02000005">
    <property type="protein sequence ID" value="PRW58651.1"/>
    <property type="molecule type" value="Genomic_DNA"/>
</dbReference>
<dbReference type="InterPro" id="IPR017930">
    <property type="entry name" value="Myb_dom"/>
</dbReference>
<protein>
    <submittedName>
        <fullName evidence="4">Myb family transcription factor family</fullName>
    </submittedName>
</protein>
<keyword evidence="5" id="KW-1185">Reference proteome</keyword>
<sequence>MEPVDWRGVLAAVFAAKDAQELKASKAKKKALKAAAQQSGDSADALEALLDAFLSKGKGGFELQGKRIVMVAAAAKPQQEGKKKKEKKAKRAAEDGEAAAPAEPAASSPAEAPAAKKRKRKHAPEEQQEQAQQAQQAQQQQGQQPRSAFDLLLAPPQDVQQPAAGSPAQQVQQQQASSRRNPRPSAAAAAAAAASAPSGELPDVSDVRWKAELKRTDVKSGPFSSGEKETIRQAVYEYAATKGLSTDDMSWLFSTSKSGETKGLWKQIAAKLPQRTVKSVWAAGTRMFHEGNYQGKWSSGEDSRLLELVEEKGRRWKEIGGALGRMPEACRDRWLAIRLGDQQRKGPWDEEEVERLRKAVEEYLAAKSAAEQGGGQGEALIALGADADGAAPTTSGASGGGASASGGGRRPPDRRVVLDDIDWNVVSRAVRTRSNLQCLEKWYDQLSPSMVDRGEWGPGDDRRLLRSMYRSGVSHDYELDWASLVQDRTAAQCRRRWRLMLKVLPDHRDMDFDQQVEELVDRYMPQLKGGPAPEQQAEQQEQEQQEQQQEQAAGKEKQPRRGKKGPAAQEGQEGEGQNGKKAKKKKKTNAD</sequence>
<dbReference type="PROSITE" id="PS51294">
    <property type="entry name" value="HTH_MYB"/>
    <property type="match status" value="1"/>
</dbReference>
<feature type="compositionally biased region" description="Low complexity" evidence="1">
    <location>
        <begin position="98"/>
        <end position="113"/>
    </location>
</feature>
<dbReference type="AlphaFoldDB" id="A0A2P6TX72"/>
<dbReference type="OrthoDB" id="39591at2759"/>
<feature type="region of interest" description="Disordered" evidence="1">
    <location>
        <begin position="391"/>
        <end position="415"/>
    </location>
</feature>
<feature type="domain" description="Myb-like" evidence="2">
    <location>
        <begin position="289"/>
        <end position="338"/>
    </location>
</feature>
<dbReference type="STRING" id="3076.A0A2P6TX72"/>
<feature type="domain" description="HTH myb-type" evidence="3">
    <location>
        <begin position="295"/>
        <end position="342"/>
    </location>
</feature>
<feature type="compositionally biased region" description="Low complexity" evidence="1">
    <location>
        <begin position="159"/>
        <end position="198"/>
    </location>
</feature>
<proteinExistence type="predicted"/>